<dbReference type="GO" id="GO:0006355">
    <property type="term" value="P:regulation of DNA-templated transcription"/>
    <property type="evidence" value="ECO:0007669"/>
    <property type="project" value="InterPro"/>
</dbReference>
<feature type="transmembrane region" description="Helical" evidence="15">
    <location>
        <begin position="101"/>
        <end position="122"/>
    </location>
</feature>
<evidence type="ECO:0000256" key="6">
    <source>
        <dbReference type="ARBA" id="ARBA00022777"/>
    </source>
</evidence>
<keyword evidence="3" id="KW-0808">Transferase</keyword>
<dbReference type="GO" id="GO:0007165">
    <property type="term" value="P:signal transduction"/>
    <property type="evidence" value="ECO:0007669"/>
    <property type="project" value="UniProtKB-ARBA"/>
</dbReference>
<dbReference type="PROSITE" id="PS00676">
    <property type="entry name" value="SIGMA54_INTERACT_2"/>
    <property type="match status" value="1"/>
</dbReference>
<feature type="transmembrane region" description="Helical" evidence="15">
    <location>
        <begin position="465"/>
        <end position="485"/>
    </location>
</feature>
<feature type="transmembrane region" description="Helical" evidence="15">
    <location>
        <begin position="57"/>
        <end position="80"/>
    </location>
</feature>
<dbReference type="GO" id="GO:0005886">
    <property type="term" value="C:plasma membrane"/>
    <property type="evidence" value="ECO:0007669"/>
    <property type="project" value="UniProtKB-SubCell"/>
</dbReference>
<feature type="transmembrane region" description="Helical" evidence="15">
    <location>
        <begin position="134"/>
        <end position="156"/>
    </location>
</feature>
<keyword evidence="4 15" id="KW-0812">Transmembrane</keyword>
<keyword evidence="5" id="KW-0547">Nucleotide-binding</keyword>
<reference evidence="19 20" key="2">
    <citation type="journal article" date="2022" name="Mar. Drugs">
        <title>Bioassay-Guided Fractionation Leads to the Detection of Cholic Acid Generated by the Rare Thalassomonas sp.</title>
        <authorList>
            <person name="Pheiffer F."/>
            <person name="Schneider Y.K."/>
            <person name="Hansen E.H."/>
            <person name="Andersen J.H."/>
            <person name="Isaksson J."/>
            <person name="Busche T."/>
            <person name="R C."/>
            <person name="Kalinowski J."/>
            <person name="Zyl L.V."/>
            <person name="Trindade M."/>
        </authorList>
    </citation>
    <scope>NUCLEOTIDE SEQUENCE [LARGE SCALE GENOMIC DNA]</scope>
    <source>
        <strain evidence="19 20">A5K-106</strain>
    </source>
</reference>
<dbReference type="Gene3D" id="3.30.450.350">
    <property type="entry name" value="CHASE domain"/>
    <property type="match status" value="1"/>
</dbReference>
<evidence type="ECO:0000259" key="18">
    <source>
        <dbReference type="PROSITE" id="PS50839"/>
    </source>
</evidence>
<dbReference type="InterPro" id="IPR042240">
    <property type="entry name" value="CHASE_sf"/>
</dbReference>
<keyword evidence="10" id="KW-0238">DNA-binding</keyword>
<keyword evidence="7" id="KW-0067">ATP-binding</keyword>
<dbReference type="InterPro" id="IPR007895">
    <property type="entry name" value="MASE1"/>
</dbReference>
<comment type="subcellular location">
    <subcellularLocation>
        <location evidence="1">Cell membrane</location>
        <topology evidence="1">Multi-pass membrane protein</topology>
    </subcellularLocation>
</comment>
<sequence>MLAIPPGYATAIFPSSGIALYALLVFGVRLWPAVFIGSYLLSLWIGMENGAADATQGVVISALAIALASTLQALAAYVLVKKKLGLPLTLVKTRDIVMFTAVLAPVSSLISSSLAITVLIISSQISSEQWLFSWFTWWVGNTVGLLLLVPIALSCHGFPRSIWHPRRVFIALPLSLLTILIVVVFSFMSRLEQEKISTNFLKKSELHQKALKYSLDQYLDALYALQNYISGDSQLSHSKFSQFANGLLKRNSGIHALSWNPVVSKAQRQLFELHAAHELGDDFKIVERDQNNQLITAAPRPRHVVVKYIQPLRGNESAVGFDVNSNKTRQAALHQAEILAKAVGTARITLVQETQKQSGLLVFLPVFNNTQVKSLRGYVVGVFRIGALLNTIFDMQAFDSLYATLADKTDKHSPPVNLASFGNDNQQSLNTDSVTFAISFAERDWQLNVTPSIHAIEQQRSLNSWFILTSIFAIAALGSALLLFLTGRTFEVSSLVRLKTAELKDSEAKTRAILTTAVDGIITIDSKGIIESANPAAYKLFGYTANELQGKNIKILMPEHIRVHHDQFLEKYYQSGERNVIGSTRELLAQDKQGTPIQISLSVSEVRLAGRTIFTGVVHDLSEQKKIQLALEITLEQLQESRDNLLLTLNQFRVATLILNKQGVIEFASESCHTLPGWREKSPIGKSWLSVLPFSRKARHQLEKALAGDISEQRISINWATDHQNQYWVDIDIKKDPNDLKRHILYMYDVSEIHVLREQINVTHYGKMLGQSQPMQQLYQELEQLAAGDWNVLIEGETGTGKELAARAIHASSQRKQGPFIAVNTAGLTETLLASQLFGHKKGSFTGAIQDQKGLFESAANGTLFLDEIGDISPSIQKSLLRVLQEKEIMRLGDNKTIAVNARVIAATNKNLQIEVNEKRFREDLFYRLRVGRVEMPPLRVRDGDIALLIEYFLSESRILAGKPAIKVDKRVMDTLRQYPWPGNIRELKNLVEYVVIHCQEDYIRLSHLPPELFTHNQQTNNHAPEEDERCRIIDALKTTGGKRNRAAELLGISRATFYRKIKEYDIQL</sequence>
<keyword evidence="20" id="KW-1185">Reference proteome</keyword>
<evidence type="ECO:0000259" key="17">
    <source>
        <dbReference type="PROSITE" id="PS50112"/>
    </source>
</evidence>
<dbReference type="SMART" id="SM00091">
    <property type="entry name" value="PAS"/>
    <property type="match status" value="2"/>
</dbReference>
<dbReference type="InterPro" id="IPR025943">
    <property type="entry name" value="Sigma_54_int_dom_ATP-bd_2"/>
</dbReference>
<dbReference type="FunFam" id="3.40.50.300:FF:000006">
    <property type="entry name" value="DNA-binding transcriptional regulator NtrC"/>
    <property type="match status" value="1"/>
</dbReference>
<feature type="transmembrane region" description="Helical" evidence="15">
    <location>
        <begin position="168"/>
        <end position="188"/>
    </location>
</feature>
<dbReference type="SUPFAM" id="SSF55785">
    <property type="entry name" value="PYP-like sensor domain (PAS domain)"/>
    <property type="match status" value="2"/>
</dbReference>
<dbReference type="EMBL" id="CP059735">
    <property type="protein sequence ID" value="WDD98627.1"/>
    <property type="molecule type" value="Genomic_DNA"/>
</dbReference>
<dbReference type="InterPro" id="IPR002197">
    <property type="entry name" value="HTH_Fis"/>
</dbReference>
<dbReference type="Pfam" id="PF00158">
    <property type="entry name" value="Sigma54_activat"/>
    <property type="match status" value="1"/>
</dbReference>
<dbReference type="GO" id="GO:0016301">
    <property type="term" value="F:kinase activity"/>
    <property type="evidence" value="ECO:0007669"/>
    <property type="project" value="UniProtKB-KW"/>
</dbReference>
<dbReference type="SUPFAM" id="SSF52540">
    <property type="entry name" value="P-loop containing nucleoside triphosphate hydrolases"/>
    <property type="match status" value="1"/>
</dbReference>
<keyword evidence="12" id="KW-0804">Transcription</keyword>
<feature type="transmembrane region" description="Helical" evidence="15">
    <location>
        <begin position="20"/>
        <end position="45"/>
    </location>
</feature>
<evidence type="ECO:0000256" key="3">
    <source>
        <dbReference type="ARBA" id="ARBA00022679"/>
    </source>
</evidence>
<evidence type="ECO:0000256" key="5">
    <source>
        <dbReference type="ARBA" id="ARBA00022741"/>
    </source>
</evidence>
<dbReference type="PROSITE" id="PS50839">
    <property type="entry name" value="CHASE"/>
    <property type="match status" value="1"/>
</dbReference>
<dbReference type="Gene3D" id="3.30.450.20">
    <property type="entry name" value="PAS domain"/>
    <property type="match status" value="2"/>
</dbReference>
<evidence type="ECO:0000256" key="1">
    <source>
        <dbReference type="ARBA" id="ARBA00004651"/>
    </source>
</evidence>
<dbReference type="FunFam" id="3.30.450.20:FF:000060">
    <property type="entry name" value="Sensor protein FixL"/>
    <property type="match status" value="1"/>
</dbReference>
<evidence type="ECO:0000256" key="11">
    <source>
        <dbReference type="ARBA" id="ARBA00023136"/>
    </source>
</evidence>
<feature type="domain" description="CHASE" evidence="18">
    <location>
        <begin position="231"/>
        <end position="448"/>
    </location>
</feature>
<dbReference type="Pfam" id="PF05231">
    <property type="entry name" value="MASE1"/>
    <property type="match status" value="1"/>
</dbReference>
<dbReference type="PROSITE" id="PS50045">
    <property type="entry name" value="SIGMA54_INTERACT_4"/>
    <property type="match status" value="1"/>
</dbReference>
<evidence type="ECO:0000256" key="4">
    <source>
        <dbReference type="ARBA" id="ARBA00022692"/>
    </source>
</evidence>
<dbReference type="CDD" id="cd00009">
    <property type="entry name" value="AAA"/>
    <property type="match status" value="1"/>
</dbReference>
<accession>A0AAE9YSD2</accession>
<dbReference type="Pfam" id="PF25601">
    <property type="entry name" value="AAA_lid_14"/>
    <property type="match status" value="1"/>
</dbReference>
<evidence type="ECO:0000256" key="12">
    <source>
        <dbReference type="ARBA" id="ARBA00023163"/>
    </source>
</evidence>
<dbReference type="Gene3D" id="1.10.10.60">
    <property type="entry name" value="Homeodomain-like"/>
    <property type="match status" value="1"/>
</dbReference>
<dbReference type="CDD" id="cd00130">
    <property type="entry name" value="PAS"/>
    <property type="match status" value="1"/>
</dbReference>
<evidence type="ECO:0000256" key="15">
    <source>
        <dbReference type="SAM" id="Phobius"/>
    </source>
</evidence>
<dbReference type="InterPro" id="IPR002078">
    <property type="entry name" value="Sigma_54_int"/>
</dbReference>
<evidence type="ECO:0000313" key="20">
    <source>
        <dbReference type="Proteomes" id="UP000032568"/>
    </source>
</evidence>
<organism evidence="19 20">
    <name type="scientific">Thalassomonas actiniarum</name>
    <dbReference type="NCBI Taxonomy" id="485447"/>
    <lineage>
        <taxon>Bacteria</taxon>
        <taxon>Pseudomonadati</taxon>
        <taxon>Pseudomonadota</taxon>
        <taxon>Gammaproteobacteria</taxon>
        <taxon>Alteromonadales</taxon>
        <taxon>Colwelliaceae</taxon>
        <taxon>Thalassomonas</taxon>
    </lineage>
</organism>
<dbReference type="Gene3D" id="1.10.8.60">
    <property type="match status" value="1"/>
</dbReference>
<dbReference type="InterPro" id="IPR058031">
    <property type="entry name" value="AAA_lid_NorR"/>
</dbReference>
<evidence type="ECO:0000256" key="10">
    <source>
        <dbReference type="ARBA" id="ARBA00023125"/>
    </source>
</evidence>
<dbReference type="PRINTS" id="PR01590">
    <property type="entry name" value="HTHFIS"/>
</dbReference>
<dbReference type="InterPro" id="IPR006189">
    <property type="entry name" value="CHASE_dom"/>
</dbReference>
<dbReference type="GO" id="GO:0043565">
    <property type="term" value="F:sequence-specific DNA binding"/>
    <property type="evidence" value="ECO:0007669"/>
    <property type="project" value="InterPro"/>
</dbReference>
<keyword evidence="8 15" id="KW-1133">Transmembrane helix</keyword>
<dbReference type="SMART" id="SM01079">
    <property type="entry name" value="CHASE"/>
    <property type="match status" value="1"/>
</dbReference>
<dbReference type="Pfam" id="PF02954">
    <property type="entry name" value="HTH_8"/>
    <property type="match status" value="1"/>
</dbReference>
<feature type="domain" description="Sigma-54 factor interaction" evidence="16">
    <location>
        <begin position="768"/>
        <end position="997"/>
    </location>
</feature>
<dbReference type="InterPro" id="IPR000014">
    <property type="entry name" value="PAS"/>
</dbReference>
<name>A0AAE9YSD2_9GAMM</name>
<comment type="function">
    <text evidence="13">Putative oxygen sensor; modulates the activity of FixJ, a transcriptional activator of nitrogen fixation fixK gene. FixL probably acts as a kinase that phosphorylates FixJ.</text>
</comment>
<dbReference type="Gene3D" id="3.40.50.300">
    <property type="entry name" value="P-loop containing nucleotide triphosphate hydrolases"/>
    <property type="match status" value="1"/>
</dbReference>
<keyword evidence="6" id="KW-0418">Kinase</keyword>
<dbReference type="InterPro" id="IPR013767">
    <property type="entry name" value="PAS_fold"/>
</dbReference>
<dbReference type="SMART" id="SM00382">
    <property type="entry name" value="AAA"/>
    <property type="match status" value="1"/>
</dbReference>
<gene>
    <name evidence="19" type="ORF">SG35_025825</name>
</gene>
<evidence type="ECO:0000256" key="2">
    <source>
        <dbReference type="ARBA" id="ARBA00022475"/>
    </source>
</evidence>
<dbReference type="Proteomes" id="UP000032568">
    <property type="component" value="Chromosome"/>
</dbReference>
<dbReference type="InterPro" id="IPR027417">
    <property type="entry name" value="P-loop_NTPase"/>
</dbReference>
<dbReference type="KEGG" id="tact:SG35_025825"/>
<protein>
    <recommendedName>
        <fullName evidence="14">Sensor protein FixL</fullName>
    </recommendedName>
</protein>
<proteinExistence type="predicted"/>
<dbReference type="PROSITE" id="PS50112">
    <property type="entry name" value="PAS"/>
    <property type="match status" value="1"/>
</dbReference>
<evidence type="ECO:0000256" key="7">
    <source>
        <dbReference type="ARBA" id="ARBA00022840"/>
    </source>
</evidence>
<evidence type="ECO:0000259" key="16">
    <source>
        <dbReference type="PROSITE" id="PS50045"/>
    </source>
</evidence>
<dbReference type="InterPro" id="IPR003593">
    <property type="entry name" value="AAA+_ATPase"/>
</dbReference>
<dbReference type="InterPro" id="IPR009057">
    <property type="entry name" value="Homeodomain-like_sf"/>
</dbReference>
<dbReference type="GO" id="GO:0005524">
    <property type="term" value="F:ATP binding"/>
    <property type="evidence" value="ECO:0007669"/>
    <property type="project" value="UniProtKB-KW"/>
</dbReference>
<keyword evidence="9" id="KW-0805">Transcription regulation</keyword>
<keyword evidence="2" id="KW-1003">Cell membrane</keyword>
<reference evidence="19 20" key="1">
    <citation type="journal article" date="2015" name="Genome Announc.">
        <title>Draft Genome Sequences of Marine Isolates of Thalassomonas viridans and Thalassomonas actiniarum.</title>
        <authorList>
            <person name="Olonade I."/>
            <person name="van Zyl L.J."/>
            <person name="Trindade M."/>
        </authorList>
    </citation>
    <scope>NUCLEOTIDE SEQUENCE [LARGE SCALE GENOMIC DNA]</scope>
    <source>
        <strain evidence="19 20">A5K-106</strain>
    </source>
</reference>
<dbReference type="PROSITE" id="PS00688">
    <property type="entry name" value="SIGMA54_INTERACT_3"/>
    <property type="match status" value="1"/>
</dbReference>
<dbReference type="InterPro" id="IPR035965">
    <property type="entry name" value="PAS-like_dom_sf"/>
</dbReference>
<keyword evidence="11 15" id="KW-0472">Membrane</keyword>
<dbReference type="Pfam" id="PF00989">
    <property type="entry name" value="PAS"/>
    <property type="match status" value="1"/>
</dbReference>
<evidence type="ECO:0000256" key="14">
    <source>
        <dbReference type="ARBA" id="ARBA00070616"/>
    </source>
</evidence>
<evidence type="ECO:0000256" key="8">
    <source>
        <dbReference type="ARBA" id="ARBA00022989"/>
    </source>
</evidence>
<dbReference type="InterPro" id="IPR025944">
    <property type="entry name" value="Sigma_54_int_dom_CS"/>
</dbReference>
<evidence type="ECO:0000256" key="9">
    <source>
        <dbReference type="ARBA" id="ARBA00023015"/>
    </source>
</evidence>
<dbReference type="AlphaFoldDB" id="A0AAE9YSD2"/>
<dbReference type="SUPFAM" id="SSF46689">
    <property type="entry name" value="Homeodomain-like"/>
    <property type="match status" value="1"/>
</dbReference>
<evidence type="ECO:0000313" key="19">
    <source>
        <dbReference type="EMBL" id="WDD98627.1"/>
    </source>
</evidence>
<evidence type="ECO:0000256" key="13">
    <source>
        <dbReference type="ARBA" id="ARBA00059827"/>
    </source>
</evidence>
<dbReference type="PANTHER" id="PTHR32071">
    <property type="entry name" value="TRANSCRIPTIONAL REGULATORY PROTEIN"/>
    <property type="match status" value="1"/>
</dbReference>
<feature type="domain" description="PAS" evidence="17">
    <location>
        <begin position="506"/>
        <end position="576"/>
    </location>
</feature>
<dbReference type="NCBIfam" id="TIGR00229">
    <property type="entry name" value="sensory_box"/>
    <property type="match status" value="1"/>
</dbReference>
<dbReference type="Pfam" id="PF03924">
    <property type="entry name" value="CHASE"/>
    <property type="match status" value="1"/>
</dbReference>